<feature type="compositionally biased region" description="Low complexity" evidence="1">
    <location>
        <begin position="121"/>
        <end position="130"/>
    </location>
</feature>
<evidence type="ECO:0000313" key="5">
    <source>
        <dbReference type="EMBL" id="KIO33819.1"/>
    </source>
</evidence>
<dbReference type="STRING" id="1051891.A0A0C3QXL4"/>
<protein>
    <submittedName>
        <fullName evidence="5">Uncharacterized protein</fullName>
    </submittedName>
</protein>
<dbReference type="EMBL" id="KN822946">
    <property type="protein sequence ID" value="KIO33819.1"/>
    <property type="molecule type" value="Genomic_DNA"/>
</dbReference>
<dbReference type="GO" id="GO:0000902">
    <property type="term" value="P:cell morphogenesis"/>
    <property type="evidence" value="ECO:0007669"/>
    <property type="project" value="InterPro"/>
</dbReference>
<dbReference type="SUPFAM" id="SSF48371">
    <property type="entry name" value="ARM repeat"/>
    <property type="match status" value="1"/>
</dbReference>
<feature type="domain" description="Cell morphogenesis central region" evidence="4">
    <location>
        <begin position="1830"/>
        <end position="2025"/>
    </location>
</feature>
<dbReference type="Pfam" id="PF14225">
    <property type="entry name" value="MOR2-PAG1_C"/>
    <property type="match status" value="1"/>
</dbReference>
<feature type="region of interest" description="Disordered" evidence="1">
    <location>
        <begin position="68"/>
        <end position="96"/>
    </location>
</feature>
<dbReference type="Proteomes" id="UP000054248">
    <property type="component" value="Unassembled WGS sequence"/>
</dbReference>
<keyword evidence="6" id="KW-1185">Reference proteome</keyword>
<dbReference type="InterPro" id="IPR025481">
    <property type="entry name" value="Cell_Morphogen_C"/>
</dbReference>
<feature type="region of interest" description="Disordered" evidence="1">
    <location>
        <begin position="1"/>
        <end position="24"/>
    </location>
</feature>
<organism evidence="5 6">
    <name type="scientific">Tulasnella calospora MUT 4182</name>
    <dbReference type="NCBI Taxonomy" id="1051891"/>
    <lineage>
        <taxon>Eukaryota</taxon>
        <taxon>Fungi</taxon>
        <taxon>Dikarya</taxon>
        <taxon>Basidiomycota</taxon>
        <taxon>Agaricomycotina</taxon>
        <taxon>Agaricomycetes</taxon>
        <taxon>Cantharellales</taxon>
        <taxon>Tulasnellaceae</taxon>
        <taxon>Tulasnella</taxon>
    </lineage>
</organism>
<dbReference type="OrthoDB" id="6287725at2759"/>
<accession>A0A0C3QXL4</accession>
<dbReference type="InterPro" id="IPR029473">
    <property type="entry name" value="MOR2-PAG1_mid"/>
</dbReference>
<dbReference type="HOGENOM" id="CLU_000325_1_1_1"/>
<sequence length="2570" mass="283505">MSNEGVQIEIPSFDDEPDNGLFSNAGKGGFGGFGGGASGFGGGGLSSSAGAGAGSSFGGHGFGASSFGGPSPSFGNQADSFGGGSGKGVFHTRGDSATSDLSARSFHFGGSHLRQQEDGSGESFPSPSGSATPIATAPNQGNLSFPRTPSKTSLATSVTPTSRATSSITPAPVPTPARKHSFASLRNAFKSSKSTAAAEPPPPMPSLDPQQNYPALRNPFSRSASSLSQHPPLNASGNSKISRKQQPRTPSTTNTKSPSQSYSTRFIPQGYHRTRSNSQAASAHSHSSSVAHSEYSDLGDGSPNISLDPPPVPRVPNQYEANVRRHRNEPSAFSGGGSATLAKPQKPHEYAVHVLFTKFVTCAEKLIELYTAQSLYHEPLLADVIGPECAPGTEFQRLVDSLAQLARKHAQVIIESILRWRNAHRDQNIDPTLVEKQKFRSQDKYTRLADVVRELMRRKDLATVYVMCRALVVIMRSVGKDGLDIRFGDQTEQVFFEEFVSDPNMQLLSHSANNRANAELFAKILGEMATSRFVSVSDRFVLALGPLAAGQVLKDGGMRYENIIRGIEYIKLKVYPSEAFEEAAEFLESLSKSFANAHGQRLKSAFAEVLTTLLHPVNETAEHEVNHPLWAKAIELMYPKANTMSKPRYWSVSYPLSVTLLCVAPHDYFLRNWVSCIETSVGKLKDKTHRPAALNGILRIVWTYLYRCQEPASNTTTKLDNLIKALFPTKWRQAYTYDEGYDSLACVLHYILARHPAYGRDVVLNLMQTSDITNLSPSTPLTTFLDAVPIDRVGVALRAILLTLRTAEKNQRKPSWPESTRFFSSPLGPDDIGSSATVLPDHVLEQQGMQEFVDRFAPAVSKLLLVCGNLVSGMVTNDPKWWISNHPSHEEREDLIIKHHPRLDLSVVYHEQYLSSFEAFRIVIEALPRCLPASANVTDVLDTIIRGVLHIDPRISDEAERCILRFGASDKFVRTLLARLTRFLFAPYNPIREIGPLQGTTTQQDRMIALWCSVLGTWEARLKDIGEEGIQETPKETRGINISTLLQDIEVGGLYLLTSTDVSFRVKALQVLRMVPTIHQALIKSSDTSALGIDSSRPKRLGELLEDMNLDDVSLPSQNLPVSDAEYAKLNRWKEAAPQAIICRMAESTDDVDGRLWRFILPCVVRACVPKAPAVFQNCRDIISASVLRYHPVISSLAQIQAKGAVASSARSPPPPRNVPVLRIADQEEFEQWKSWIIFLCAAAWDSAELKAATKDHVRMPSDPASQRDRLSTPRGLFRYLIPFLMAEEARFRSPVIQALGCIHQSAYRRLLEDLQSITTHLYDDVKSPSGTKSKRTVGSDRLHTAVMQVYRLTSHFARDPKTLDDHATLSLLVQFVRESRTYLSERDTPLDTDALRVRRFFCGLVEMLFLGMASLPDADKLISIATRLALFRLCQQWCSYGLSPAQQRRYDEMVSGSSNIANMKGNDEHASPTTSDAQKLSKAAAAAMTALCCPAFFAADLASSSPVVPKGPELDEPLEILPTIDWIGALLREAPEGIRQSARKALQLLLSQGVKQAALLDEVLRRAFHSPEEPAETTEFFNVVAEVIIANDDHEITTSQTICLGLSNICAPAAARRARSFNLLEKIASRHTETPLKALAKYEAAILSTDLATNLVAQCRVSACLAEAFPEEAHAVVAECALRLPQTSSQRAPLIRALQPWLGVCSLLTQAGVMSSDGHSTLINLFALTVQFLALQAEDVQAMWQRVTVRPFSHHASMVTRYLVEQCAVKGCPELVEYAQHVLAGLSDTDVGAMIYEELCTYVEGIGDTSNIQPMDMQNLPPISDTFFTANLHSVISSRTRMSLSKGQIALLLVAEMTIDRPWEYQGQLPVLLHAICTHLDHQQAFVQAIMQTSLFRLFWSWLPGYDEVPEDQGFPSRAAVKKEIQALEERKGEMFWAVTDTDNSSSEEIVRKVKHLCNKAIFVLEPLSPHLRQTWGELAVRWVAQCPIPTIARRSVQVLRAIMPDMKLDMVSSILHRLSNIISDSSKQFQALAREILLTLRLIVQSPINDVSLVPPLFWAATAFLFTTVEAEFLLSVEVFDALLEKIDLEDEITVQKLEYTKPVEWRGDELALQRLVIAGLRSSNTCEKTLHALQNIAKLPFGGIVDSQNDRLRYLFPVSLPWFLHAMEQKPLDPNLADFANDLAILAEADQRDGIRRIMVSFAKSRFRTKEDFLREAVGCLREYFMANHSTEVVTILLGLVLNSITWVRAKSMLILKLIFGHAETREPLILHGSDLLMPLLRLLNTDLSSQALDVLDEPLAIAGGPSVAQVLRMSMHLPGNISTDVTGEIFGPPSESGWCIAKVEEVRDTCRHNLLAVYTPYQPSIPIGPVSVIMFDEDEEEGLDDGVEITLPPRELVPDEASVANLVNTLHDLGEFFQTDELAPPVASNVEERVALILNRSLGRAGGEPVLGETLGHEAPFPDWQDSSFGIPGTPGPFAQLFSSPQNTMDHLAMNFEADSDDSESPGNEGVTVPRTASPHPYNSSDEENGAFPLEEGGSTKRRKSFRNLLPSKLSAKNGRPERRRP</sequence>
<dbReference type="Pfam" id="PF14228">
    <property type="entry name" value="MOR2-PAG1_mid"/>
    <property type="match status" value="1"/>
</dbReference>
<proteinExistence type="predicted"/>
<feature type="domain" description="Cell morphogenesis protein C-terminal" evidence="3">
    <location>
        <begin position="2057"/>
        <end position="2306"/>
    </location>
</feature>
<evidence type="ECO:0000259" key="2">
    <source>
        <dbReference type="Pfam" id="PF14222"/>
    </source>
</evidence>
<dbReference type="PANTHER" id="PTHR12295:SF30">
    <property type="entry name" value="PROTEIN FURRY"/>
    <property type="match status" value="1"/>
</dbReference>
<dbReference type="PANTHER" id="PTHR12295">
    <property type="entry name" value="FURRY-RELATED"/>
    <property type="match status" value="1"/>
</dbReference>
<evidence type="ECO:0000256" key="1">
    <source>
        <dbReference type="SAM" id="MobiDB-lite"/>
    </source>
</evidence>
<feature type="region of interest" description="Disordered" evidence="1">
    <location>
        <begin position="111"/>
        <end position="317"/>
    </location>
</feature>
<evidence type="ECO:0000313" key="6">
    <source>
        <dbReference type="Proteomes" id="UP000054248"/>
    </source>
</evidence>
<reference evidence="5 6" key="1">
    <citation type="submission" date="2014-04" db="EMBL/GenBank/DDBJ databases">
        <authorList>
            <consortium name="DOE Joint Genome Institute"/>
            <person name="Kuo A."/>
            <person name="Girlanda M."/>
            <person name="Perotto S."/>
            <person name="Kohler A."/>
            <person name="Nagy L.G."/>
            <person name="Floudas D."/>
            <person name="Copeland A."/>
            <person name="Barry K.W."/>
            <person name="Cichocki N."/>
            <person name="Veneault-Fourrey C."/>
            <person name="LaButti K."/>
            <person name="Lindquist E.A."/>
            <person name="Lipzen A."/>
            <person name="Lundell T."/>
            <person name="Morin E."/>
            <person name="Murat C."/>
            <person name="Sun H."/>
            <person name="Tunlid A."/>
            <person name="Henrissat B."/>
            <person name="Grigoriev I.V."/>
            <person name="Hibbett D.S."/>
            <person name="Martin F."/>
            <person name="Nordberg H.P."/>
            <person name="Cantor M.N."/>
            <person name="Hua S.X."/>
        </authorList>
    </citation>
    <scope>NUCLEOTIDE SEQUENCE [LARGE SCALE GENOMIC DNA]</scope>
    <source>
        <strain evidence="5 6">MUT 4182</strain>
    </source>
</reference>
<feature type="compositionally biased region" description="Low complexity" evidence="1">
    <location>
        <begin position="276"/>
        <end position="293"/>
    </location>
</feature>
<dbReference type="GO" id="GO:0005938">
    <property type="term" value="C:cell cortex"/>
    <property type="evidence" value="ECO:0007669"/>
    <property type="project" value="TreeGrafter"/>
</dbReference>
<name>A0A0C3QXL4_9AGAM</name>
<dbReference type="InterPro" id="IPR016024">
    <property type="entry name" value="ARM-type_fold"/>
</dbReference>
<dbReference type="GO" id="GO:0030427">
    <property type="term" value="C:site of polarized growth"/>
    <property type="evidence" value="ECO:0007669"/>
    <property type="project" value="TreeGrafter"/>
</dbReference>
<dbReference type="Pfam" id="PF14222">
    <property type="entry name" value="MOR2-PAG1_N"/>
    <property type="match status" value="1"/>
</dbReference>
<feature type="compositionally biased region" description="Polar residues" evidence="1">
    <location>
        <begin position="131"/>
        <end position="169"/>
    </location>
</feature>
<evidence type="ECO:0000259" key="4">
    <source>
        <dbReference type="Pfam" id="PF14228"/>
    </source>
</evidence>
<dbReference type="InterPro" id="IPR025614">
    <property type="entry name" value="Cell_morpho_N"/>
</dbReference>
<evidence type="ECO:0000259" key="3">
    <source>
        <dbReference type="Pfam" id="PF14225"/>
    </source>
</evidence>
<feature type="domain" description="Cell morphogenesis protein N-terminal" evidence="2">
    <location>
        <begin position="458"/>
        <end position="1018"/>
    </location>
</feature>
<feature type="region of interest" description="Disordered" evidence="1">
    <location>
        <begin position="2502"/>
        <end position="2570"/>
    </location>
</feature>
<feature type="compositionally biased region" description="Polar residues" evidence="1">
    <location>
        <begin position="220"/>
        <end position="240"/>
    </location>
</feature>
<feature type="compositionally biased region" description="Polar residues" evidence="1">
    <location>
        <begin position="247"/>
        <end position="266"/>
    </location>
</feature>
<reference evidence="6" key="2">
    <citation type="submission" date="2015-01" db="EMBL/GenBank/DDBJ databases">
        <title>Evolutionary Origins and Diversification of the Mycorrhizal Mutualists.</title>
        <authorList>
            <consortium name="DOE Joint Genome Institute"/>
            <consortium name="Mycorrhizal Genomics Consortium"/>
            <person name="Kohler A."/>
            <person name="Kuo A."/>
            <person name="Nagy L.G."/>
            <person name="Floudas D."/>
            <person name="Copeland A."/>
            <person name="Barry K.W."/>
            <person name="Cichocki N."/>
            <person name="Veneault-Fourrey C."/>
            <person name="LaButti K."/>
            <person name="Lindquist E.A."/>
            <person name="Lipzen A."/>
            <person name="Lundell T."/>
            <person name="Morin E."/>
            <person name="Murat C."/>
            <person name="Riley R."/>
            <person name="Ohm R."/>
            <person name="Sun H."/>
            <person name="Tunlid A."/>
            <person name="Henrissat B."/>
            <person name="Grigoriev I.V."/>
            <person name="Hibbett D.S."/>
            <person name="Martin F."/>
        </authorList>
    </citation>
    <scope>NUCLEOTIDE SEQUENCE [LARGE SCALE GENOMIC DNA]</scope>
    <source>
        <strain evidence="6">MUT 4182</strain>
    </source>
</reference>
<gene>
    <name evidence="5" type="ORF">M407DRAFT_17422</name>
</gene>
<dbReference type="InterPro" id="IPR039867">
    <property type="entry name" value="Furry/Tao3/Mor2"/>
</dbReference>